<name>A0A8T0L0P0_PHAAN</name>
<evidence type="ECO:0000313" key="3">
    <source>
        <dbReference type="Proteomes" id="UP000743370"/>
    </source>
</evidence>
<keyword evidence="1" id="KW-0472">Membrane</keyword>
<comment type="caution">
    <text evidence="2">The sequence shown here is derived from an EMBL/GenBank/DDBJ whole genome shotgun (WGS) entry which is preliminary data.</text>
</comment>
<proteinExistence type="predicted"/>
<evidence type="ECO:0000313" key="2">
    <source>
        <dbReference type="EMBL" id="KAG2405299.1"/>
    </source>
</evidence>
<sequence>MAVGSAIWGFFRLGFWTTLWLLFLCVNGGDVIHCGCWTTLVVFLSVVEVALSTIDAAVNDRWRRDLRFLFPL</sequence>
<feature type="transmembrane region" description="Helical" evidence="1">
    <location>
        <begin position="38"/>
        <end position="58"/>
    </location>
</feature>
<protein>
    <submittedName>
        <fullName evidence="2">Uncharacterized protein</fullName>
    </submittedName>
</protein>
<evidence type="ECO:0000256" key="1">
    <source>
        <dbReference type="SAM" id="Phobius"/>
    </source>
</evidence>
<accession>A0A8T0L0P0</accession>
<dbReference type="EMBL" id="JABFOF010000002">
    <property type="protein sequence ID" value="KAG2405299.1"/>
    <property type="molecule type" value="Genomic_DNA"/>
</dbReference>
<organism evidence="2 3">
    <name type="scientific">Phaseolus angularis</name>
    <name type="common">Azuki bean</name>
    <name type="synonym">Vigna angularis</name>
    <dbReference type="NCBI Taxonomy" id="3914"/>
    <lineage>
        <taxon>Eukaryota</taxon>
        <taxon>Viridiplantae</taxon>
        <taxon>Streptophyta</taxon>
        <taxon>Embryophyta</taxon>
        <taxon>Tracheophyta</taxon>
        <taxon>Spermatophyta</taxon>
        <taxon>Magnoliopsida</taxon>
        <taxon>eudicotyledons</taxon>
        <taxon>Gunneridae</taxon>
        <taxon>Pentapetalae</taxon>
        <taxon>rosids</taxon>
        <taxon>fabids</taxon>
        <taxon>Fabales</taxon>
        <taxon>Fabaceae</taxon>
        <taxon>Papilionoideae</taxon>
        <taxon>50 kb inversion clade</taxon>
        <taxon>NPAAA clade</taxon>
        <taxon>indigoferoid/millettioid clade</taxon>
        <taxon>Phaseoleae</taxon>
        <taxon>Vigna</taxon>
    </lineage>
</organism>
<gene>
    <name evidence="2" type="ORF">HKW66_Vig0045540</name>
</gene>
<dbReference type="AlphaFoldDB" id="A0A8T0L0P0"/>
<keyword evidence="1" id="KW-0812">Transmembrane</keyword>
<keyword evidence="1" id="KW-1133">Transmembrane helix</keyword>
<dbReference type="Proteomes" id="UP000743370">
    <property type="component" value="Unassembled WGS sequence"/>
</dbReference>
<reference evidence="2 3" key="1">
    <citation type="submission" date="2020-05" db="EMBL/GenBank/DDBJ databases">
        <title>Vigna angularis (adzuki bean) Var. LongXiaoDou No. 4 denovo assembly.</title>
        <authorList>
            <person name="Xiang H."/>
        </authorList>
    </citation>
    <scope>NUCLEOTIDE SEQUENCE [LARGE SCALE GENOMIC DNA]</scope>
    <source>
        <tissue evidence="2">Leaf</tissue>
    </source>
</reference>